<gene>
    <name evidence="2" type="ORF">DXA50_08105</name>
</gene>
<dbReference type="AlphaFoldDB" id="A0A413INW3"/>
<keyword evidence="1" id="KW-1133">Transmembrane helix</keyword>
<feature type="transmembrane region" description="Helical" evidence="1">
    <location>
        <begin position="118"/>
        <end position="137"/>
    </location>
</feature>
<evidence type="ECO:0000313" key="2">
    <source>
        <dbReference type="EMBL" id="RGY18585.1"/>
    </source>
</evidence>
<accession>A0A413INW3</accession>
<feature type="transmembrane region" description="Helical" evidence="1">
    <location>
        <begin position="90"/>
        <end position="106"/>
    </location>
</feature>
<evidence type="ECO:0008006" key="4">
    <source>
        <dbReference type="Google" id="ProtNLM"/>
    </source>
</evidence>
<evidence type="ECO:0000313" key="3">
    <source>
        <dbReference type="Proteomes" id="UP000286063"/>
    </source>
</evidence>
<feature type="transmembrane region" description="Helical" evidence="1">
    <location>
        <begin position="35"/>
        <end position="54"/>
    </location>
</feature>
<organism evidence="2 3">
    <name type="scientific">Butyricimonas virosa</name>
    <dbReference type="NCBI Taxonomy" id="544645"/>
    <lineage>
        <taxon>Bacteria</taxon>
        <taxon>Pseudomonadati</taxon>
        <taxon>Bacteroidota</taxon>
        <taxon>Bacteroidia</taxon>
        <taxon>Bacteroidales</taxon>
        <taxon>Odoribacteraceae</taxon>
        <taxon>Butyricimonas</taxon>
    </lineage>
</organism>
<comment type="caution">
    <text evidence="2">The sequence shown here is derived from an EMBL/GenBank/DDBJ whole genome shotgun (WGS) entry which is preliminary data.</text>
</comment>
<feature type="transmembrane region" description="Helical" evidence="1">
    <location>
        <begin position="12"/>
        <end position="29"/>
    </location>
</feature>
<sequence length="399" mass="46075">MLSLQQIDARKYSRGLFCLTGLILMYTSMQLYFTWFMYQSLLIVMIILSTSLYLKFNKPCITRQRLIAAFLIIAVLSYELIFVYPSTFVAGIYMFSRMLFVVVLIFSRVEYLRSFLKLVVQVTAFLILISLVFWVLFLLGVPLPHYSTLTNNYYEHTVYYFFILNGDAGQLIPRFAGLFLEPGHLGSMASMLLFLNGVSLRKWQNIVFLIATILSLSLAAYGLLVGGIVLYLITKSKRGYLKIIPYIVGLAGLVVFFTEYNGGDNPVNEKILSRLVFEDGEIAGNNRTSQWFDMQYDKYLESPNTVLGIGREAYNEVLIGTASWKRYFFVRGYVGCILLLVFLFYYLKIFPSKTGGAFLIIYIVCNMIRDYPLDELWLYLVIAFLPVCRYEYDKLLLRK</sequence>
<dbReference type="Proteomes" id="UP000286063">
    <property type="component" value="Unassembled WGS sequence"/>
</dbReference>
<reference evidence="2 3" key="1">
    <citation type="submission" date="2018-08" db="EMBL/GenBank/DDBJ databases">
        <title>A genome reference for cultivated species of the human gut microbiota.</title>
        <authorList>
            <person name="Zou Y."/>
            <person name="Xue W."/>
            <person name="Luo G."/>
        </authorList>
    </citation>
    <scope>NUCLEOTIDE SEQUENCE [LARGE SCALE GENOMIC DNA]</scope>
    <source>
        <strain evidence="2 3">OF02-7</strain>
    </source>
</reference>
<dbReference type="RefSeq" id="WP_117774951.1">
    <property type="nucleotide sequence ID" value="NZ_JAXEQZ010000045.1"/>
</dbReference>
<name>A0A413INW3_9BACT</name>
<keyword evidence="1" id="KW-0812">Transmembrane</keyword>
<keyword evidence="1" id="KW-0472">Membrane</keyword>
<feature type="transmembrane region" description="Helical" evidence="1">
    <location>
        <begin position="66"/>
        <end position="84"/>
    </location>
</feature>
<proteinExistence type="predicted"/>
<evidence type="ECO:0000256" key="1">
    <source>
        <dbReference type="SAM" id="Phobius"/>
    </source>
</evidence>
<dbReference type="EMBL" id="QSCR01000011">
    <property type="protein sequence ID" value="RGY18585.1"/>
    <property type="molecule type" value="Genomic_DNA"/>
</dbReference>
<feature type="transmembrane region" description="Helical" evidence="1">
    <location>
        <begin position="328"/>
        <end position="347"/>
    </location>
</feature>
<feature type="transmembrane region" description="Helical" evidence="1">
    <location>
        <begin position="206"/>
        <end position="233"/>
    </location>
</feature>
<feature type="transmembrane region" description="Helical" evidence="1">
    <location>
        <begin position="240"/>
        <end position="258"/>
    </location>
</feature>
<protein>
    <recommendedName>
        <fullName evidence="4">O-antigen ligase domain-containing protein</fullName>
    </recommendedName>
</protein>